<gene>
    <name evidence="2" type="ORF">FRACYDRAFT_185242</name>
</gene>
<keyword evidence="1" id="KW-0812">Transmembrane</keyword>
<keyword evidence="3" id="KW-1185">Reference proteome</keyword>
<dbReference type="EMBL" id="KV784358">
    <property type="protein sequence ID" value="OEU16337.1"/>
    <property type="molecule type" value="Genomic_DNA"/>
</dbReference>
<accession>A0A1E7FDV9</accession>
<evidence type="ECO:0000256" key="1">
    <source>
        <dbReference type="SAM" id="Phobius"/>
    </source>
</evidence>
<protein>
    <submittedName>
        <fullName evidence="2">Uncharacterized protein</fullName>
    </submittedName>
</protein>
<feature type="transmembrane region" description="Helical" evidence="1">
    <location>
        <begin position="200"/>
        <end position="222"/>
    </location>
</feature>
<dbReference type="OrthoDB" id="43427at2759"/>
<organism evidence="2 3">
    <name type="scientific">Fragilariopsis cylindrus CCMP1102</name>
    <dbReference type="NCBI Taxonomy" id="635003"/>
    <lineage>
        <taxon>Eukaryota</taxon>
        <taxon>Sar</taxon>
        <taxon>Stramenopiles</taxon>
        <taxon>Ochrophyta</taxon>
        <taxon>Bacillariophyta</taxon>
        <taxon>Bacillariophyceae</taxon>
        <taxon>Bacillariophycidae</taxon>
        <taxon>Bacillariales</taxon>
        <taxon>Bacillariaceae</taxon>
        <taxon>Fragilariopsis</taxon>
    </lineage>
</organism>
<reference evidence="2 3" key="1">
    <citation type="submission" date="2016-09" db="EMBL/GenBank/DDBJ databases">
        <title>Extensive genetic diversity and differential bi-allelic expression allows diatom success in the polar Southern Ocean.</title>
        <authorList>
            <consortium name="DOE Joint Genome Institute"/>
            <person name="Mock T."/>
            <person name="Otillar R.P."/>
            <person name="Strauss J."/>
            <person name="Dupont C."/>
            <person name="Frickenhaus S."/>
            <person name="Maumus F."/>
            <person name="Mcmullan M."/>
            <person name="Sanges R."/>
            <person name="Schmutz J."/>
            <person name="Toseland A."/>
            <person name="Valas R."/>
            <person name="Veluchamy A."/>
            <person name="Ward B.J."/>
            <person name="Allen A."/>
            <person name="Barry K."/>
            <person name="Falciatore A."/>
            <person name="Ferrante M."/>
            <person name="Fortunato A.E."/>
            <person name="Gloeckner G."/>
            <person name="Gruber A."/>
            <person name="Hipkin R."/>
            <person name="Janech M."/>
            <person name="Kroth P."/>
            <person name="Leese F."/>
            <person name="Lindquist E."/>
            <person name="Lyon B.R."/>
            <person name="Martin J."/>
            <person name="Mayer C."/>
            <person name="Parker M."/>
            <person name="Quesneville H."/>
            <person name="Raymond J."/>
            <person name="Uhlig C."/>
            <person name="Valentin K.U."/>
            <person name="Worden A.Z."/>
            <person name="Armbrust E.V."/>
            <person name="Bowler C."/>
            <person name="Green B."/>
            <person name="Moulton V."/>
            <person name="Van Oosterhout C."/>
            <person name="Grigoriev I."/>
        </authorList>
    </citation>
    <scope>NUCLEOTIDE SEQUENCE [LARGE SCALE GENOMIC DNA]</scope>
    <source>
        <strain evidence="2 3">CCMP1102</strain>
    </source>
</reference>
<keyword evidence="1" id="KW-0472">Membrane</keyword>
<feature type="transmembrane region" description="Helical" evidence="1">
    <location>
        <begin position="143"/>
        <end position="163"/>
    </location>
</feature>
<evidence type="ECO:0000313" key="3">
    <source>
        <dbReference type="Proteomes" id="UP000095751"/>
    </source>
</evidence>
<keyword evidence="1" id="KW-1133">Transmembrane helix</keyword>
<name>A0A1E7FDV9_9STRA</name>
<sequence>MSPNNRNRNSEKETASNVRELSLRIIIDRRPHNIILLLSSITQSITQSVTSSIRRYWWCFPMSLALYPPYCSIFKGTCANMPDWWRMVNMEYIAASENANWIIGPFLASNISYIICGLYLMNRFRFFQTSPVNGDIEFRPTKYSMLGVWIIAAGLISTIFHHTQALGSHSLAVDLYFLDHAVAGSATLYFLDTCGVPSRMALLIGAVALVTLVITSPGYTFLHSSWHYLSAVTATKWALDGYNRLSR</sequence>
<dbReference type="Proteomes" id="UP000095751">
    <property type="component" value="Unassembled WGS sequence"/>
</dbReference>
<dbReference type="InParanoid" id="A0A1E7FDV9"/>
<dbReference type="AlphaFoldDB" id="A0A1E7FDV9"/>
<proteinExistence type="predicted"/>
<dbReference type="KEGG" id="fcy:FRACYDRAFT_185242"/>
<evidence type="ECO:0000313" key="2">
    <source>
        <dbReference type="EMBL" id="OEU16337.1"/>
    </source>
</evidence>
<feature type="transmembrane region" description="Helical" evidence="1">
    <location>
        <begin position="101"/>
        <end position="122"/>
    </location>
</feature>